<proteinExistence type="predicted"/>
<feature type="region of interest" description="Disordered" evidence="1">
    <location>
        <begin position="19"/>
        <end position="38"/>
    </location>
</feature>
<keyword evidence="3" id="KW-1185">Reference proteome</keyword>
<dbReference type="AlphaFoldDB" id="A0AAD6HSG7"/>
<evidence type="ECO:0000313" key="2">
    <source>
        <dbReference type="EMBL" id="KAJ5733950.1"/>
    </source>
</evidence>
<evidence type="ECO:0000313" key="3">
    <source>
        <dbReference type="Proteomes" id="UP001215712"/>
    </source>
</evidence>
<name>A0AAD6HSG7_9EURO</name>
<organism evidence="2 3">
    <name type="scientific">Penicillium malachiteum</name>
    <dbReference type="NCBI Taxonomy" id="1324776"/>
    <lineage>
        <taxon>Eukaryota</taxon>
        <taxon>Fungi</taxon>
        <taxon>Dikarya</taxon>
        <taxon>Ascomycota</taxon>
        <taxon>Pezizomycotina</taxon>
        <taxon>Eurotiomycetes</taxon>
        <taxon>Eurotiomycetidae</taxon>
        <taxon>Eurotiales</taxon>
        <taxon>Aspergillaceae</taxon>
        <taxon>Penicillium</taxon>
    </lineage>
</organism>
<gene>
    <name evidence="2" type="ORF">N7493_002736</name>
</gene>
<reference evidence="2" key="1">
    <citation type="journal article" date="2023" name="IMA Fungus">
        <title>Comparative genomic study of the Penicillium genus elucidates a diverse pangenome and 15 lateral gene transfer events.</title>
        <authorList>
            <person name="Petersen C."/>
            <person name="Sorensen T."/>
            <person name="Nielsen M.R."/>
            <person name="Sondergaard T.E."/>
            <person name="Sorensen J.L."/>
            <person name="Fitzpatrick D.A."/>
            <person name="Frisvad J.C."/>
            <person name="Nielsen K.L."/>
        </authorList>
    </citation>
    <scope>NUCLEOTIDE SEQUENCE</scope>
    <source>
        <strain evidence="2">IBT 17514</strain>
    </source>
</reference>
<dbReference type="EMBL" id="JAQJAN010000003">
    <property type="protein sequence ID" value="KAJ5733950.1"/>
    <property type="molecule type" value="Genomic_DNA"/>
</dbReference>
<dbReference type="Proteomes" id="UP001215712">
    <property type="component" value="Unassembled WGS sequence"/>
</dbReference>
<feature type="compositionally biased region" description="Low complexity" evidence="1">
    <location>
        <begin position="19"/>
        <end position="34"/>
    </location>
</feature>
<accession>A0AAD6HSG7</accession>
<evidence type="ECO:0000256" key="1">
    <source>
        <dbReference type="SAM" id="MobiDB-lite"/>
    </source>
</evidence>
<protein>
    <submittedName>
        <fullName evidence="2">Uncharacterized protein</fullName>
    </submittedName>
</protein>
<comment type="caution">
    <text evidence="2">The sequence shown here is derived from an EMBL/GenBank/DDBJ whole genome shotgun (WGS) entry which is preliminary data.</text>
</comment>
<sequence length="252" mass="28698">MDCFKCRGLLRCICFQPNSDSDSDSTGGPTTRDGPATRDWLQHRGAQVVRWIDDANAPKCPIQPTPVTLGQLLSVNPIFTRNENDAPEGLERFLALPDNWARHPYTSVNLRHEGFLFMAGIQPGNGNMIIHNMHRERLGRVRVSEAAVALYNSESPIKNLRHIFISFVVEEQTHRFVSRDLYARWPVQENRIWDHGTPEYYQLMGTRIGRTVAYILLCGLRRGSRRIARIVVSNCGGNDDTVNLRFDIEPLN</sequence>
<reference evidence="2" key="2">
    <citation type="submission" date="2023-01" db="EMBL/GenBank/DDBJ databases">
        <authorList>
            <person name="Petersen C."/>
        </authorList>
    </citation>
    <scope>NUCLEOTIDE SEQUENCE</scope>
    <source>
        <strain evidence="2">IBT 17514</strain>
    </source>
</reference>